<accession>A0A0K9FED4</accession>
<dbReference type="InterPro" id="IPR033879">
    <property type="entry name" value="UPP_Pase"/>
</dbReference>
<dbReference type="PANTHER" id="PTHR14969:SF58">
    <property type="entry name" value="UNDECAPRENYL-DIPHOSPHATASE BCRC"/>
    <property type="match status" value="1"/>
</dbReference>
<gene>
    <name evidence="3" type="ORF">ACZ11_11000</name>
</gene>
<sequence>MNYGIFQWINDLAGRYPLLDKGMIFITDSVPYVVIVFMLFLWFTSNKGKRTEKQYTALYIVFTCLLGLGLNALIHAVYYHPRPFITYDVHQLVPHADDSSFVSDHSVLVFSLAWTLFLRKDSWKYPVLIWAILVGISRIFVGVHYPADVIGGALLTLGASFVIIKFSNKLEPVVQVLFNIYNKLTKHIPFLAKFGHKDLSRGN</sequence>
<dbReference type="PATRIC" id="fig|582475.4.peg.1804"/>
<proteinExistence type="predicted"/>
<feature type="transmembrane region" description="Helical" evidence="1">
    <location>
        <begin position="22"/>
        <end position="43"/>
    </location>
</feature>
<dbReference type="SMART" id="SM00014">
    <property type="entry name" value="acidPPc"/>
    <property type="match status" value="1"/>
</dbReference>
<dbReference type="RefSeq" id="WP_049666036.1">
    <property type="nucleotide sequence ID" value="NZ_LFXJ01000005.1"/>
</dbReference>
<dbReference type="OrthoDB" id="9789113at2"/>
<dbReference type="Proteomes" id="UP000037326">
    <property type="component" value="Unassembled WGS sequence"/>
</dbReference>
<feature type="domain" description="Phosphatidic acid phosphatase type 2/haloperoxidase" evidence="2">
    <location>
        <begin position="57"/>
        <end position="164"/>
    </location>
</feature>
<evidence type="ECO:0000313" key="3">
    <source>
        <dbReference type="EMBL" id="KMY32622.1"/>
    </source>
</evidence>
<protein>
    <submittedName>
        <fullName evidence="3">Phosphoesterase</fullName>
    </submittedName>
</protein>
<dbReference type="PANTHER" id="PTHR14969">
    <property type="entry name" value="SPHINGOSINE-1-PHOSPHATE PHOSPHOHYDROLASE"/>
    <property type="match status" value="1"/>
</dbReference>
<dbReference type="GO" id="GO:0005886">
    <property type="term" value="C:plasma membrane"/>
    <property type="evidence" value="ECO:0007669"/>
    <property type="project" value="InterPro"/>
</dbReference>
<evidence type="ECO:0000256" key="1">
    <source>
        <dbReference type="SAM" id="Phobius"/>
    </source>
</evidence>
<dbReference type="Gene3D" id="1.20.144.10">
    <property type="entry name" value="Phosphatidic acid phosphatase type 2/haloperoxidase"/>
    <property type="match status" value="1"/>
</dbReference>
<dbReference type="GeneID" id="96598767"/>
<evidence type="ECO:0000259" key="2">
    <source>
        <dbReference type="SMART" id="SM00014"/>
    </source>
</evidence>
<evidence type="ECO:0000313" key="4">
    <source>
        <dbReference type="Proteomes" id="UP000037326"/>
    </source>
</evidence>
<keyword evidence="1" id="KW-0812">Transmembrane</keyword>
<dbReference type="Pfam" id="PF01569">
    <property type="entry name" value="PAP2"/>
    <property type="match status" value="1"/>
</dbReference>
<dbReference type="CDD" id="cd03385">
    <property type="entry name" value="PAP2_BcrC_like"/>
    <property type="match status" value="1"/>
</dbReference>
<reference evidence="4" key="1">
    <citation type="submission" date="2015-07" db="EMBL/GenBank/DDBJ databases">
        <authorList>
            <consortium name="Consortium for Microbial Forensics and Genomics (microFORGE)"/>
            <person name="Knight B.M."/>
            <person name="Roberts D.P."/>
            <person name="Lin D."/>
            <person name="Hari K."/>
            <person name="Fletcher J."/>
            <person name="Melcher U."/>
            <person name="Blagden T."/>
            <person name="Winegar R.A."/>
        </authorList>
    </citation>
    <scope>NUCLEOTIDE SEQUENCE [LARGE SCALE GENOMIC DNA]</scope>
    <source>
        <strain evidence="4">DSM 23493</strain>
    </source>
</reference>
<dbReference type="InterPro" id="IPR036938">
    <property type="entry name" value="PAP2/HPO_sf"/>
</dbReference>
<keyword evidence="1" id="KW-1133">Transmembrane helix</keyword>
<feature type="transmembrane region" description="Helical" evidence="1">
    <location>
        <begin position="99"/>
        <end position="118"/>
    </location>
</feature>
<organism evidence="3 4">
    <name type="scientific">Lysinibacillus xylanilyticus</name>
    <dbReference type="NCBI Taxonomy" id="582475"/>
    <lineage>
        <taxon>Bacteria</taxon>
        <taxon>Bacillati</taxon>
        <taxon>Bacillota</taxon>
        <taxon>Bacilli</taxon>
        <taxon>Bacillales</taxon>
        <taxon>Bacillaceae</taxon>
        <taxon>Lysinibacillus</taxon>
    </lineage>
</organism>
<name>A0A0K9FED4_9BACI</name>
<comment type="caution">
    <text evidence="3">The sequence shown here is derived from an EMBL/GenBank/DDBJ whole genome shotgun (WGS) entry which is preliminary data.</text>
</comment>
<dbReference type="AlphaFoldDB" id="A0A0K9FED4"/>
<dbReference type="GO" id="GO:0050380">
    <property type="term" value="F:undecaprenyl-diphosphatase activity"/>
    <property type="evidence" value="ECO:0007669"/>
    <property type="project" value="InterPro"/>
</dbReference>
<feature type="transmembrane region" description="Helical" evidence="1">
    <location>
        <begin position="55"/>
        <end position="79"/>
    </location>
</feature>
<keyword evidence="1" id="KW-0472">Membrane</keyword>
<dbReference type="InterPro" id="IPR000326">
    <property type="entry name" value="PAP2/HPO"/>
</dbReference>
<dbReference type="EMBL" id="LFXJ01000005">
    <property type="protein sequence ID" value="KMY32622.1"/>
    <property type="molecule type" value="Genomic_DNA"/>
</dbReference>
<feature type="transmembrane region" description="Helical" evidence="1">
    <location>
        <begin position="125"/>
        <end position="143"/>
    </location>
</feature>
<dbReference type="SUPFAM" id="SSF48317">
    <property type="entry name" value="Acid phosphatase/Vanadium-dependent haloperoxidase"/>
    <property type="match status" value="1"/>
</dbReference>